<comment type="caution">
    <text evidence="7">The sequence shown here is derived from an EMBL/GenBank/DDBJ whole genome shotgun (WGS) entry which is preliminary data.</text>
</comment>
<evidence type="ECO:0000313" key="7">
    <source>
        <dbReference type="EMBL" id="KAF7196850.1"/>
    </source>
</evidence>
<dbReference type="SUPFAM" id="SSF103473">
    <property type="entry name" value="MFS general substrate transporter"/>
    <property type="match status" value="1"/>
</dbReference>
<dbReference type="PROSITE" id="PS50850">
    <property type="entry name" value="MFS"/>
    <property type="match status" value="1"/>
</dbReference>
<dbReference type="PANTHER" id="PTHR23502:SF181">
    <property type="entry name" value="MAJOR FACILITATOR SUPERFAMILY (MFS) PROFILE DOMAIN-CONTAINING PROTEIN"/>
    <property type="match status" value="1"/>
</dbReference>
<feature type="transmembrane region" description="Helical" evidence="5">
    <location>
        <begin position="512"/>
        <end position="532"/>
    </location>
</feature>
<feature type="transmembrane region" description="Helical" evidence="5">
    <location>
        <begin position="180"/>
        <end position="200"/>
    </location>
</feature>
<dbReference type="Gene3D" id="1.20.1250.20">
    <property type="entry name" value="MFS general substrate transporter like domains"/>
    <property type="match status" value="1"/>
</dbReference>
<feature type="domain" description="Major facilitator superfamily (MFS) profile" evidence="6">
    <location>
        <begin position="52"/>
        <end position="547"/>
    </location>
</feature>
<keyword evidence="3 5" id="KW-1133">Transmembrane helix</keyword>
<dbReference type="AlphaFoldDB" id="A0A8H6VS52"/>
<evidence type="ECO:0000313" key="8">
    <source>
        <dbReference type="Proteomes" id="UP000660729"/>
    </source>
</evidence>
<evidence type="ECO:0000256" key="2">
    <source>
        <dbReference type="ARBA" id="ARBA00022692"/>
    </source>
</evidence>
<organism evidence="7 8">
    <name type="scientific">Pseudocercospora fuligena</name>
    <dbReference type="NCBI Taxonomy" id="685502"/>
    <lineage>
        <taxon>Eukaryota</taxon>
        <taxon>Fungi</taxon>
        <taxon>Dikarya</taxon>
        <taxon>Ascomycota</taxon>
        <taxon>Pezizomycotina</taxon>
        <taxon>Dothideomycetes</taxon>
        <taxon>Dothideomycetidae</taxon>
        <taxon>Mycosphaerellales</taxon>
        <taxon>Mycosphaerellaceae</taxon>
        <taxon>Pseudocercospora</taxon>
    </lineage>
</organism>
<dbReference type="InterPro" id="IPR036259">
    <property type="entry name" value="MFS_trans_sf"/>
</dbReference>
<dbReference type="InterPro" id="IPR020846">
    <property type="entry name" value="MFS_dom"/>
</dbReference>
<dbReference type="GO" id="GO:0022857">
    <property type="term" value="F:transmembrane transporter activity"/>
    <property type="evidence" value="ECO:0007669"/>
    <property type="project" value="InterPro"/>
</dbReference>
<evidence type="ECO:0000256" key="1">
    <source>
        <dbReference type="ARBA" id="ARBA00004141"/>
    </source>
</evidence>
<feature type="transmembrane region" description="Helical" evidence="5">
    <location>
        <begin position="377"/>
        <end position="396"/>
    </location>
</feature>
<sequence>MRLRSLRELDSSEGTVQLHARQDRARLILHPRPNYYDPNDPLRWPKWKKYTCFSIVCAFAFFTNYAIGGLAPAFYPLSIEFHKSMTETSELLIWPILVLGLFNFFWVPLANYFGKRPIFVISTLLLTVCYLWGALAKTFRSLLWSNIIAAFAGSASEALAASIVNDVFFLHERANLMGWYMNAISGGNTIGPLICGFVITGSTWRVHKWCAFGATALNFLAVLLLVPETRYDRSCLAEEPIADSSDESLAICTSDGDQLRKEQQSAAVTTLNQGGDVEKASQDLTVSAIHSTHRTPSTPILKKTYIQELSLWSGLSKDTNLLKLFLRPLPMIAYPAVILSFLGFAVSLAWVVAINILNSFILQAPPYNWTPDVNGLINIPGLLGNLIGAFIGGWVVDRYSDWKSRRNNGVFLPETRLHLLIIPTLIVPAGCLAFGYGVARTLHWTALFFGNGMVSVGLTAVPTMTMTYVSDSYLPVNEDALTVVIGLKNVVAFGFLYGVVPWVDKVGYVESFGAQAGIFVAIMALAIPLVIWGQKIRHKSAGWRIIL</sequence>
<feature type="transmembrane region" description="Helical" evidence="5">
    <location>
        <begin position="417"/>
        <end position="438"/>
    </location>
</feature>
<evidence type="ECO:0000256" key="5">
    <source>
        <dbReference type="SAM" id="Phobius"/>
    </source>
</evidence>
<feature type="transmembrane region" description="Helical" evidence="5">
    <location>
        <begin position="206"/>
        <end position="226"/>
    </location>
</feature>
<evidence type="ECO:0000259" key="6">
    <source>
        <dbReference type="PROSITE" id="PS50850"/>
    </source>
</evidence>
<feature type="transmembrane region" description="Helical" evidence="5">
    <location>
        <begin position="91"/>
        <end position="110"/>
    </location>
</feature>
<reference evidence="7" key="1">
    <citation type="submission" date="2020-04" db="EMBL/GenBank/DDBJ databases">
        <title>Draft genome resource of the tomato pathogen Pseudocercospora fuligena.</title>
        <authorList>
            <person name="Zaccaron A."/>
        </authorList>
    </citation>
    <scope>NUCLEOTIDE SEQUENCE</scope>
    <source>
        <strain evidence="7">PF001</strain>
    </source>
</reference>
<comment type="subcellular location">
    <subcellularLocation>
        <location evidence="1">Membrane</location>
        <topology evidence="1">Multi-pass membrane protein</topology>
    </subcellularLocation>
</comment>
<dbReference type="InterPro" id="IPR011701">
    <property type="entry name" value="MFS"/>
</dbReference>
<keyword evidence="4 5" id="KW-0472">Membrane</keyword>
<proteinExistence type="predicted"/>
<feature type="transmembrane region" description="Helical" evidence="5">
    <location>
        <begin position="332"/>
        <end position="357"/>
    </location>
</feature>
<keyword evidence="8" id="KW-1185">Reference proteome</keyword>
<dbReference type="Pfam" id="PF07690">
    <property type="entry name" value="MFS_1"/>
    <property type="match status" value="1"/>
</dbReference>
<name>A0A8H6VS52_9PEZI</name>
<feature type="transmembrane region" description="Helical" evidence="5">
    <location>
        <begin position="50"/>
        <end position="71"/>
    </location>
</feature>
<dbReference type="Proteomes" id="UP000660729">
    <property type="component" value="Unassembled WGS sequence"/>
</dbReference>
<dbReference type="EMBL" id="JABCIY010000022">
    <property type="protein sequence ID" value="KAF7196850.1"/>
    <property type="molecule type" value="Genomic_DNA"/>
</dbReference>
<feature type="transmembrane region" description="Helical" evidence="5">
    <location>
        <begin position="117"/>
        <end position="135"/>
    </location>
</feature>
<dbReference type="OrthoDB" id="268400at2759"/>
<dbReference type="GO" id="GO:0005886">
    <property type="term" value="C:plasma membrane"/>
    <property type="evidence" value="ECO:0007669"/>
    <property type="project" value="TreeGrafter"/>
</dbReference>
<dbReference type="PANTHER" id="PTHR23502">
    <property type="entry name" value="MAJOR FACILITATOR SUPERFAMILY"/>
    <property type="match status" value="1"/>
</dbReference>
<gene>
    <name evidence="7" type="ORF">HII31_01768</name>
</gene>
<feature type="transmembrane region" description="Helical" evidence="5">
    <location>
        <begin position="481"/>
        <end position="500"/>
    </location>
</feature>
<accession>A0A8H6VS52</accession>
<protein>
    <submittedName>
        <fullName evidence="7">Putative MFS-type transporter</fullName>
    </submittedName>
</protein>
<keyword evidence="2 5" id="KW-0812">Transmembrane</keyword>
<feature type="transmembrane region" description="Helical" evidence="5">
    <location>
        <begin position="147"/>
        <end position="168"/>
    </location>
</feature>
<evidence type="ECO:0000256" key="3">
    <source>
        <dbReference type="ARBA" id="ARBA00022989"/>
    </source>
</evidence>
<evidence type="ECO:0000256" key="4">
    <source>
        <dbReference type="ARBA" id="ARBA00023136"/>
    </source>
</evidence>
<feature type="transmembrane region" description="Helical" evidence="5">
    <location>
        <begin position="444"/>
        <end position="469"/>
    </location>
</feature>